<dbReference type="Gene3D" id="3.30.559.10">
    <property type="entry name" value="Chloramphenicol acetyltransferase-like domain"/>
    <property type="match status" value="1"/>
</dbReference>
<evidence type="ECO:0000259" key="8">
    <source>
        <dbReference type="PROSITE" id="PS50968"/>
    </source>
</evidence>
<dbReference type="InterPro" id="IPR011053">
    <property type="entry name" value="Single_hybrid_motif"/>
</dbReference>
<evidence type="ECO:0000256" key="2">
    <source>
        <dbReference type="ARBA" id="ARBA00007317"/>
    </source>
</evidence>
<dbReference type="Pfam" id="PF00198">
    <property type="entry name" value="2-oxoacid_dh"/>
    <property type="match status" value="1"/>
</dbReference>
<keyword evidence="5 6" id="KW-0012">Acyltransferase</keyword>
<accession>A0A7K1FN03</accession>
<evidence type="ECO:0000256" key="5">
    <source>
        <dbReference type="ARBA" id="ARBA00023315"/>
    </source>
</evidence>
<dbReference type="RefSeq" id="WP_154768737.1">
    <property type="nucleotide sequence ID" value="NZ_WLYK01000005.1"/>
</dbReference>
<sequence>MTATTAQQFRLPDVGEGLTEAEIVSWKVAVGDTVEVNQVIVEIETAKSVVELPCPFEGVVTELFAAVGDTIAVGAPLIAVGTGATDSAAAVAPAAAPVAAAAAVPEAAEPAPSVLVGYGPSESHGRRRRKPAGDHTAAAATPVPAAAPVLPEPVPVAEPANGWVLATPPVRKLARDKGVDLAAVTGTGNQGSITRDDLLRHLETGPAAIPAAAVAVAETTAVRSDAQADIRIPIKGVRKATAGAMVQSAFTAPHVTEFVTVDVTRSMKLVESLKQDKAFGTARVTFLLLVAKALLSAVRHHPEINSSWDATTNEIVQFGRVNLGIAAATPRGLLVPNVKDAGSKSLPELAAALTDLVSTAREGKTTPADMARGTITITNIGVFGIDSGTPILNPGEAAILCVGAVRRQPWEHKGKIKLRSVLQLSLSFDHRLVDGELGSKVLARVAAVLNDPRQQLLLD</sequence>
<name>A0A7K1FN03_9ACTN</name>
<dbReference type="Pfam" id="PF02817">
    <property type="entry name" value="E3_binding"/>
    <property type="match status" value="1"/>
</dbReference>
<proteinExistence type="inferred from homology"/>
<feature type="compositionally biased region" description="Low complexity" evidence="7">
    <location>
        <begin position="136"/>
        <end position="145"/>
    </location>
</feature>
<dbReference type="SUPFAM" id="SSF52777">
    <property type="entry name" value="CoA-dependent acyltransferases"/>
    <property type="match status" value="1"/>
</dbReference>
<dbReference type="GO" id="GO:0005737">
    <property type="term" value="C:cytoplasm"/>
    <property type="evidence" value="ECO:0007669"/>
    <property type="project" value="TreeGrafter"/>
</dbReference>
<dbReference type="AlphaFoldDB" id="A0A7K1FN03"/>
<keyword evidence="3 6" id="KW-0808">Transferase</keyword>
<dbReference type="GO" id="GO:0016407">
    <property type="term" value="F:acetyltransferase activity"/>
    <property type="evidence" value="ECO:0007669"/>
    <property type="project" value="TreeGrafter"/>
</dbReference>
<evidence type="ECO:0000256" key="6">
    <source>
        <dbReference type="RuleBase" id="RU003423"/>
    </source>
</evidence>
<organism evidence="10 11">
    <name type="scientific">Nakamurella alba</name>
    <dbReference type="NCBI Taxonomy" id="2665158"/>
    <lineage>
        <taxon>Bacteria</taxon>
        <taxon>Bacillati</taxon>
        <taxon>Actinomycetota</taxon>
        <taxon>Actinomycetes</taxon>
        <taxon>Nakamurellales</taxon>
        <taxon>Nakamurellaceae</taxon>
        <taxon>Nakamurella</taxon>
    </lineage>
</organism>
<dbReference type="Proteomes" id="UP000460221">
    <property type="component" value="Unassembled WGS sequence"/>
</dbReference>
<comment type="similarity">
    <text evidence="2 6">Belongs to the 2-oxoacid dehydrogenase family.</text>
</comment>
<dbReference type="CDD" id="cd06849">
    <property type="entry name" value="lipoyl_domain"/>
    <property type="match status" value="1"/>
</dbReference>
<evidence type="ECO:0000256" key="3">
    <source>
        <dbReference type="ARBA" id="ARBA00022679"/>
    </source>
</evidence>
<evidence type="ECO:0000256" key="1">
    <source>
        <dbReference type="ARBA" id="ARBA00001938"/>
    </source>
</evidence>
<evidence type="ECO:0000256" key="7">
    <source>
        <dbReference type="SAM" id="MobiDB-lite"/>
    </source>
</evidence>
<dbReference type="SUPFAM" id="SSF51230">
    <property type="entry name" value="Single hybrid motif"/>
    <property type="match status" value="1"/>
</dbReference>
<comment type="cofactor">
    <cofactor evidence="1 6">
        <name>(R)-lipoate</name>
        <dbReference type="ChEBI" id="CHEBI:83088"/>
    </cofactor>
</comment>
<gene>
    <name evidence="10" type="ORF">GIS00_12185</name>
</gene>
<dbReference type="EC" id="2.3.1.-" evidence="6"/>
<dbReference type="InterPro" id="IPR036625">
    <property type="entry name" value="E3-bd_dom_sf"/>
</dbReference>
<dbReference type="InterPro" id="IPR003016">
    <property type="entry name" value="2-oxoA_DH_lipoyl-BS"/>
</dbReference>
<evidence type="ECO:0000313" key="11">
    <source>
        <dbReference type="Proteomes" id="UP000460221"/>
    </source>
</evidence>
<feature type="domain" description="Peripheral subunit-binding (PSBD)" evidence="9">
    <location>
        <begin position="165"/>
        <end position="202"/>
    </location>
</feature>
<dbReference type="PROSITE" id="PS50968">
    <property type="entry name" value="BIOTINYL_LIPOYL"/>
    <property type="match status" value="1"/>
</dbReference>
<dbReference type="SUPFAM" id="SSF47005">
    <property type="entry name" value="Peripheral subunit-binding domain of 2-oxo acid dehydrogenase complex"/>
    <property type="match status" value="1"/>
</dbReference>
<evidence type="ECO:0000256" key="4">
    <source>
        <dbReference type="ARBA" id="ARBA00022823"/>
    </source>
</evidence>
<dbReference type="InterPro" id="IPR004167">
    <property type="entry name" value="PSBD"/>
</dbReference>
<feature type="region of interest" description="Disordered" evidence="7">
    <location>
        <begin position="112"/>
        <end position="145"/>
    </location>
</feature>
<dbReference type="Gene3D" id="2.40.50.100">
    <property type="match status" value="1"/>
</dbReference>
<keyword evidence="4 6" id="KW-0450">Lipoyl</keyword>
<dbReference type="PROSITE" id="PS00189">
    <property type="entry name" value="LIPOYL"/>
    <property type="match status" value="1"/>
</dbReference>
<dbReference type="InterPro" id="IPR023213">
    <property type="entry name" value="CAT-like_dom_sf"/>
</dbReference>
<dbReference type="FunFam" id="3.30.559.10:FF:000007">
    <property type="entry name" value="Dihydrolipoamide acetyltransferase component of pyruvate dehydrogenase complex"/>
    <property type="match status" value="1"/>
</dbReference>
<evidence type="ECO:0000259" key="9">
    <source>
        <dbReference type="PROSITE" id="PS51826"/>
    </source>
</evidence>
<dbReference type="Gene3D" id="4.10.320.10">
    <property type="entry name" value="E3-binding domain"/>
    <property type="match status" value="1"/>
</dbReference>
<dbReference type="InterPro" id="IPR050743">
    <property type="entry name" value="2-oxoacid_DH_E2_comp"/>
</dbReference>
<reference evidence="10 11" key="1">
    <citation type="submission" date="2019-11" db="EMBL/GenBank/DDBJ databases">
        <authorList>
            <person name="Jiang L.-Q."/>
        </authorList>
    </citation>
    <scope>NUCLEOTIDE SEQUENCE [LARGE SCALE GENOMIC DNA]</scope>
    <source>
        <strain evidence="10 11">YIM 132087</strain>
    </source>
</reference>
<dbReference type="PANTHER" id="PTHR43178:SF5">
    <property type="entry name" value="LIPOAMIDE ACYLTRANSFERASE COMPONENT OF BRANCHED-CHAIN ALPHA-KETO ACID DEHYDROGENASE COMPLEX, MITOCHONDRIAL"/>
    <property type="match status" value="1"/>
</dbReference>
<keyword evidence="11" id="KW-1185">Reference proteome</keyword>
<dbReference type="InterPro" id="IPR000089">
    <property type="entry name" value="Biotin_lipoyl"/>
</dbReference>
<dbReference type="EMBL" id="WLYK01000005">
    <property type="protein sequence ID" value="MTD14699.1"/>
    <property type="molecule type" value="Genomic_DNA"/>
</dbReference>
<dbReference type="GO" id="GO:0031405">
    <property type="term" value="F:lipoic acid binding"/>
    <property type="evidence" value="ECO:0007669"/>
    <property type="project" value="TreeGrafter"/>
</dbReference>
<dbReference type="PROSITE" id="PS51826">
    <property type="entry name" value="PSBD"/>
    <property type="match status" value="1"/>
</dbReference>
<dbReference type="InterPro" id="IPR001078">
    <property type="entry name" value="2-oxoacid_DH_actylTfrase"/>
</dbReference>
<feature type="domain" description="Lipoyl-binding" evidence="8">
    <location>
        <begin position="6"/>
        <end position="81"/>
    </location>
</feature>
<protein>
    <recommendedName>
        <fullName evidence="6">Dihydrolipoamide acetyltransferase component of pyruvate dehydrogenase complex</fullName>
        <ecNumber evidence="6">2.3.1.-</ecNumber>
    </recommendedName>
</protein>
<comment type="caution">
    <text evidence="10">The sequence shown here is derived from an EMBL/GenBank/DDBJ whole genome shotgun (WGS) entry which is preliminary data.</text>
</comment>
<dbReference type="PANTHER" id="PTHR43178">
    <property type="entry name" value="DIHYDROLIPOAMIDE ACETYLTRANSFERASE COMPONENT OF PYRUVATE DEHYDROGENASE COMPLEX"/>
    <property type="match status" value="1"/>
</dbReference>
<evidence type="ECO:0000313" key="10">
    <source>
        <dbReference type="EMBL" id="MTD14699.1"/>
    </source>
</evidence>
<dbReference type="Pfam" id="PF00364">
    <property type="entry name" value="Biotin_lipoyl"/>
    <property type="match status" value="1"/>
</dbReference>